<protein>
    <submittedName>
        <fullName evidence="10">Amino acid/amide ABC transporter membrane protein 1, HAAT family</fullName>
    </submittedName>
</protein>
<sequence>MSILIQILLNSLETGGIYALAALGIILIFRTSNTTNYAQGTISMFNAFVATYIIIGTGFPAWLVAILGMLSAFAVGVLVDRIVISKAIKVHPVSKQIITLGLIMIFLGVAPMIFGTDPLQYPRFIYGSHKIADATISYNAIVNIIVGIVIMLVLFFMLQKSKWGLSVRATSSNDIVARMMGIPTPLITMGSWAIAAALGTLAALMLAPTTSVNLSMMDGVQVIALLACVLGGFQTFYGPVVAAYLIGIASNLISFYISSIWSDSILYLLILAVILFKPNGLFGKKIVKKV</sequence>
<feature type="transmembrane region" description="Helical" evidence="9">
    <location>
        <begin position="186"/>
        <end position="208"/>
    </location>
</feature>
<accession>A0A1I5IWM2</accession>
<dbReference type="PANTHER" id="PTHR11795">
    <property type="entry name" value="BRANCHED-CHAIN AMINO ACID TRANSPORT SYSTEM PERMEASE PROTEIN LIVH"/>
    <property type="match status" value="1"/>
</dbReference>
<dbReference type="RefSeq" id="WP_091688986.1">
    <property type="nucleotide sequence ID" value="NZ_BAABFM010000036.1"/>
</dbReference>
<evidence type="ECO:0000256" key="4">
    <source>
        <dbReference type="ARBA" id="ARBA00022692"/>
    </source>
</evidence>
<dbReference type="AlphaFoldDB" id="A0A1I5IWM2"/>
<feature type="transmembrane region" description="Helical" evidence="9">
    <location>
        <begin position="61"/>
        <end position="84"/>
    </location>
</feature>
<feature type="transmembrane region" description="Helical" evidence="9">
    <location>
        <begin position="96"/>
        <end position="116"/>
    </location>
</feature>
<reference evidence="10 11" key="1">
    <citation type="submission" date="2016-10" db="EMBL/GenBank/DDBJ databases">
        <authorList>
            <person name="de Groot N.N."/>
        </authorList>
    </citation>
    <scope>NUCLEOTIDE SEQUENCE [LARGE SCALE GENOMIC DNA]</scope>
    <source>
        <strain evidence="10 11">DSM 1283</strain>
    </source>
</reference>
<proteinExistence type="inferred from homology"/>
<dbReference type="GO" id="GO:0005886">
    <property type="term" value="C:plasma membrane"/>
    <property type="evidence" value="ECO:0007669"/>
    <property type="project" value="UniProtKB-SubCell"/>
</dbReference>
<keyword evidence="3" id="KW-1003">Cell membrane</keyword>
<dbReference type="GO" id="GO:0022857">
    <property type="term" value="F:transmembrane transporter activity"/>
    <property type="evidence" value="ECO:0007669"/>
    <property type="project" value="InterPro"/>
</dbReference>
<dbReference type="Proteomes" id="UP000198806">
    <property type="component" value="Unassembled WGS sequence"/>
</dbReference>
<keyword evidence="5" id="KW-0029">Amino-acid transport</keyword>
<dbReference type="InterPro" id="IPR001851">
    <property type="entry name" value="ABC_transp_permease"/>
</dbReference>
<keyword evidence="11" id="KW-1185">Reference proteome</keyword>
<evidence type="ECO:0000256" key="1">
    <source>
        <dbReference type="ARBA" id="ARBA00004651"/>
    </source>
</evidence>
<keyword evidence="4 9" id="KW-0812">Transmembrane</keyword>
<gene>
    <name evidence="10" type="ORF">SAMN04489757_15516</name>
</gene>
<dbReference type="OrthoDB" id="9807115at2"/>
<keyword evidence="6 9" id="KW-1133">Transmembrane helix</keyword>
<dbReference type="InterPro" id="IPR052157">
    <property type="entry name" value="BCAA_transport_permease"/>
</dbReference>
<evidence type="ECO:0000313" key="10">
    <source>
        <dbReference type="EMBL" id="SFO64803.1"/>
    </source>
</evidence>
<feature type="transmembrane region" description="Helical" evidence="9">
    <location>
        <begin position="136"/>
        <end position="158"/>
    </location>
</feature>
<comment type="subcellular location">
    <subcellularLocation>
        <location evidence="1">Cell membrane</location>
        <topology evidence="1">Multi-pass membrane protein</topology>
    </subcellularLocation>
</comment>
<keyword evidence="7 9" id="KW-0472">Membrane</keyword>
<organism evidence="10 11">
    <name type="scientific">Anaerocolumna aminovalerica</name>
    <dbReference type="NCBI Taxonomy" id="1527"/>
    <lineage>
        <taxon>Bacteria</taxon>
        <taxon>Bacillati</taxon>
        <taxon>Bacillota</taxon>
        <taxon>Clostridia</taxon>
        <taxon>Lachnospirales</taxon>
        <taxon>Lachnospiraceae</taxon>
        <taxon>Anaerocolumna</taxon>
    </lineage>
</organism>
<dbReference type="PANTHER" id="PTHR11795:SF451">
    <property type="entry name" value="ABC TRANSPORTER PERMEASE PROTEIN"/>
    <property type="match status" value="1"/>
</dbReference>
<dbReference type="STRING" id="1527.SAMN04489757_15516"/>
<evidence type="ECO:0000256" key="2">
    <source>
        <dbReference type="ARBA" id="ARBA00022448"/>
    </source>
</evidence>
<dbReference type="CDD" id="cd06582">
    <property type="entry name" value="TM_PBP1_LivH_like"/>
    <property type="match status" value="1"/>
</dbReference>
<comment type="similarity">
    <text evidence="8">Belongs to the binding-protein-dependent transport system permease family. LivHM subfamily.</text>
</comment>
<feature type="transmembrane region" description="Helical" evidence="9">
    <location>
        <begin position="6"/>
        <end position="29"/>
    </location>
</feature>
<dbReference type="EMBL" id="FOWD01000055">
    <property type="protein sequence ID" value="SFO64803.1"/>
    <property type="molecule type" value="Genomic_DNA"/>
</dbReference>
<evidence type="ECO:0000256" key="9">
    <source>
        <dbReference type="SAM" id="Phobius"/>
    </source>
</evidence>
<evidence type="ECO:0000256" key="8">
    <source>
        <dbReference type="ARBA" id="ARBA00037998"/>
    </source>
</evidence>
<evidence type="ECO:0000256" key="5">
    <source>
        <dbReference type="ARBA" id="ARBA00022970"/>
    </source>
</evidence>
<evidence type="ECO:0000256" key="3">
    <source>
        <dbReference type="ARBA" id="ARBA00022475"/>
    </source>
</evidence>
<dbReference type="Pfam" id="PF02653">
    <property type="entry name" value="BPD_transp_2"/>
    <property type="match status" value="1"/>
</dbReference>
<evidence type="ECO:0000256" key="6">
    <source>
        <dbReference type="ARBA" id="ARBA00022989"/>
    </source>
</evidence>
<keyword evidence="2" id="KW-0813">Transport</keyword>
<evidence type="ECO:0000313" key="11">
    <source>
        <dbReference type="Proteomes" id="UP000198806"/>
    </source>
</evidence>
<evidence type="ECO:0000256" key="7">
    <source>
        <dbReference type="ARBA" id="ARBA00023136"/>
    </source>
</evidence>
<name>A0A1I5IWM2_9FIRM</name>
<dbReference type="GO" id="GO:0006865">
    <property type="term" value="P:amino acid transport"/>
    <property type="evidence" value="ECO:0007669"/>
    <property type="project" value="UniProtKB-KW"/>
</dbReference>